<dbReference type="AlphaFoldDB" id="A0A4C1SQZ3"/>
<accession>A0A4C1SQZ3</accession>
<dbReference type="Proteomes" id="UP000299102">
    <property type="component" value="Unassembled WGS sequence"/>
</dbReference>
<organism evidence="1 2">
    <name type="scientific">Eumeta variegata</name>
    <name type="common">Bagworm moth</name>
    <name type="synonym">Eumeta japonica</name>
    <dbReference type="NCBI Taxonomy" id="151549"/>
    <lineage>
        <taxon>Eukaryota</taxon>
        <taxon>Metazoa</taxon>
        <taxon>Ecdysozoa</taxon>
        <taxon>Arthropoda</taxon>
        <taxon>Hexapoda</taxon>
        <taxon>Insecta</taxon>
        <taxon>Pterygota</taxon>
        <taxon>Neoptera</taxon>
        <taxon>Endopterygota</taxon>
        <taxon>Lepidoptera</taxon>
        <taxon>Glossata</taxon>
        <taxon>Ditrysia</taxon>
        <taxon>Tineoidea</taxon>
        <taxon>Psychidae</taxon>
        <taxon>Oiketicinae</taxon>
        <taxon>Eumeta</taxon>
    </lineage>
</organism>
<sequence length="107" mass="12133">MQLLKIPELETYAFPQSFHVILSCLSHGPSAVRPRGPRADREPLSTIVTDAITTFMCRAKHDVMKRPLSTQKLVPWTHKAQAFKHRTRVVRTSAGALRQIESLPFDI</sequence>
<keyword evidence="2" id="KW-1185">Reference proteome</keyword>
<protein>
    <submittedName>
        <fullName evidence="1">Uncharacterized protein</fullName>
    </submittedName>
</protein>
<proteinExistence type="predicted"/>
<comment type="caution">
    <text evidence="1">The sequence shown here is derived from an EMBL/GenBank/DDBJ whole genome shotgun (WGS) entry which is preliminary data.</text>
</comment>
<reference evidence="1 2" key="1">
    <citation type="journal article" date="2019" name="Commun. Biol.">
        <title>The bagworm genome reveals a unique fibroin gene that provides high tensile strength.</title>
        <authorList>
            <person name="Kono N."/>
            <person name="Nakamura H."/>
            <person name="Ohtoshi R."/>
            <person name="Tomita M."/>
            <person name="Numata K."/>
            <person name="Arakawa K."/>
        </authorList>
    </citation>
    <scope>NUCLEOTIDE SEQUENCE [LARGE SCALE GENOMIC DNA]</scope>
</reference>
<dbReference type="PROSITE" id="PS51257">
    <property type="entry name" value="PROKAR_LIPOPROTEIN"/>
    <property type="match status" value="1"/>
</dbReference>
<evidence type="ECO:0000313" key="1">
    <source>
        <dbReference type="EMBL" id="GBP04405.1"/>
    </source>
</evidence>
<name>A0A4C1SQZ3_EUMVA</name>
<evidence type="ECO:0000313" key="2">
    <source>
        <dbReference type="Proteomes" id="UP000299102"/>
    </source>
</evidence>
<dbReference type="EMBL" id="BGZK01000013">
    <property type="protein sequence ID" value="GBP04405.1"/>
    <property type="molecule type" value="Genomic_DNA"/>
</dbReference>
<gene>
    <name evidence="1" type="ORF">EVAR_6584_1</name>
</gene>